<feature type="compositionally biased region" description="Polar residues" evidence="1">
    <location>
        <begin position="1582"/>
        <end position="1599"/>
    </location>
</feature>
<dbReference type="PANTHER" id="PTHR40552:SF6">
    <property type="entry name" value="FI09606P-RELATED"/>
    <property type="match status" value="1"/>
</dbReference>
<feature type="domain" description="Mos1 transposase HTH" evidence="2">
    <location>
        <begin position="3"/>
        <end position="50"/>
    </location>
</feature>
<feature type="region of interest" description="Disordered" evidence="1">
    <location>
        <begin position="1768"/>
        <end position="1788"/>
    </location>
</feature>
<proteinExistence type="predicted"/>
<feature type="region of interest" description="Disordered" evidence="1">
    <location>
        <begin position="1209"/>
        <end position="1308"/>
    </location>
</feature>
<evidence type="ECO:0000259" key="2">
    <source>
        <dbReference type="Pfam" id="PF17906"/>
    </source>
</evidence>
<dbReference type="Proteomes" id="UP001314205">
    <property type="component" value="Unassembled WGS sequence"/>
</dbReference>
<dbReference type="EMBL" id="CAVLGL010000002">
    <property type="protein sequence ID" value="CAK1579335.1"/>
    <property type="molecule type" value="Genomic_DNA"/>
</dbReference>
<feature type="compositionally biased region" description="Basic and acidic residues" evidence="1">
    <location>
        <begin position="1600"/>
        <end position="1609"/>
    </location>
</feature>
<comment type="caution">
    <text evidence="3">The sequence shown here is derived from an EMBL/GenBank/DDBJ whole genome shotgun (WGS) entry which is preliminary data.</text>
</comment>
<dbReference type="Gene3D" id="3.30.420.10">
    <property type="entry name" value="Ribonuclease H-like superfamily/Ribonuclease H"/>
    <property type="match status" value="1"/>
</dbReference>
<accession>A0AAV1K895</accession>
<protein>
    <recommendedName>
        <fullName evidence="2">Mos1 transposase HTH domain-containing protein</fullName>
    </recommendedName>
</protein>
<reference evidence="3 4" key="1">
    <citation type="submission" date="2023-11" db="EMBL/GenBank/DDBJ databases">
        <authorList>
            <person name="Hedman E."/>
            <person name="Englund M."/>
            <person name="Stromberg M."/>
            <person name="Nyberg Akerstrom W."/>
            <person name="Nylinder S."/>
            <person name="Jareborg N."/>
            <person name="Kallberg Y."/>
            <person name="Kronander E."/>
        </authorList>
    </citation>
    <scope>NUCLEOTIDE SEQUENCE [LARGE SCALE GENOMIC DNA]</scope>
</reference>
<feature type="region of interest" description="Disordered" evidence="1">
    <location>
        <begin position="1579"/>
        <end position="1609"/>
    </location>
</feature>
<dbReference type="Pfam" id="PF01359">
    <property type="entry name" value="Transposase_1"/>
    <property type="match status" value="1"/>
</dbReference>
<organism evidence="3 4">
    <name type="scientific">Parnassius mnemosyne</name>
    <name type="common">clouded apollo</name>
    <dbReference type="NCBI Taxonomy" id="213953"/>
    <lineage>
        <taxon>Eukaryota</taxon>
        <taxon>Metazoa</taxon>
        <taxon>Ecdysozoa</taxon>
        <taxon>Arthropoda</taxon>
        <taxon>Hexapoda</taxon>
        <taxon>Insecta</taxon>
        <taxon>Pterygota</taxon>
        <taxon>Neoptera</taxon>
        <taxon>Endopterygota</taxon>
        <taxon>Lepidoptera</taxon>
        <taxon>Glossata</taxon>
        <taxon>Ditrysia</taxon>
        <taxon>Papilionoidea</taxon>
        <taxon>Papilionidae</taxon>
        <taxon>Parnassiinae</taxon>
        <taxon>Parnassini</taxon>
        <taxon>Parnassius</taxon>
        <taxon>Driopa</taxon>
    </lineage>
</organism>
<keyword evidence="4" id="KW-1185">Reference proteome</keyword>
<evidence type="ECO:0000313" key="4">
    <source>
        <dbReference type="Proteomes" id="UP001314205"/>
    </source>
</evidence>
<gene>
    <name evidence="3" type="ORF">PARMNEM_LOCUS1297</name>
</gene>
<dbReference type="InterPro" id="IPR001888">
    <property type="entry name" value="Transposase_1"/>
</dbReference>
<feature type="compositionally biased region" description="Pro residues" evidence="1">
    <location>
        <begin position="1234"/>
        <end position="1248"/>
    </location>
</feature>
<evidence type="ECO:0000313" key="3">
    <source>
        <dbReference type="EMBL" id="CAK1579335.1"/>
    </source>
</evidence>
<name>A0AAV1K895_9NEOP</name>
<evidence type="ECO:0000256" key="1">
    <source>
        <dbReference type="SAM" id="MobiDB-lite"/>
    </source>
</evidence>
<dbReference type="InterPro" id="IPR036397">
    <property type="entry name" value="RNaseH_sf"/>
</dbReference>
<sequence>MSKTEYRSVIKFLFKEGLSPAQIKDRLDGVYKESAPSYSTVKNWVKEFRLGRETVEDFGHDGRPVEVLTPETIALIEEEVLSDRRLKIREIAAKLGLSKSTVHRAIHEHLHMKKVSARWVPKLLSAVQRQERVRCASEFLDLCGENPKTVIERLVTGDETMILYCDPQSKRASMEWRYKGEKPPRKAKVQQSTKKLMCTIFWDFQGILMVDFKERNTVVNGEYYASLIYKLRDKIKEKRRGKLSKGVLLLHDNAPVHTAGVSKDAVRQCGFTEVQHPPYCPDMAPSDYYLFPNLKRDLRGRKFSSDEELQAAVFSHFEDKKCDYFYKGLEMLIHRCQNYCKCSSKNKNIRRNIQFLHCKNVKEIIEALLYQEDGSTNASRTKLYQRAHFKTKSFKPRHYKDTCVPMTPSMHTRLRYIGHCPLEPAKPLDWKTRQAFTDYEFVSSSEDDDEDGGILRFRKKIKTKKKVRYYDLLPGDIYLPTPSPVIKHTSSDQSILNVASPKISGEVISAQRASVHAADLKPPLPPKSGFELIKPHSGIIINADKDYILDIPEMPGYKLPGICSKKTCTRKKCRKRAEIRRRQRQLRNRSHFDVPYTIIGVTDGKPRARGTQKHLKDDDSVCGLDEIPKPEHVHIPRNLKRGTLRTHSLTVLPCTKERRPDIHYGILTGTFNMYDTKFGTRSRGRQALTMSVMAYCLAFHYHPKQWTIKLVDNLLEAGDQWYLQCLEKVHDHSSVQGMCEVLPFGKKQTLVLNGKRMQVLLGEPDIVGYTMSLDPTVYNLCRGLKAFFSEYRAGILLTRVLKVIIWKDNICYYIFDPAGRDSRAYSNFTNGCAALINVKDVDSVAEVVLARSVVEDQKFVLAPVKVLKMVDEKADEDFESDKELTQAEKAMMSYRILNENCALVNANMHLGDRCFEDAKYRQALPIAIVAMTYAKISPPNTWFTKTLDKILRLGNKLYVDCVHPKVMIDMTIDNIPNEIMIGPYVCEIIIYRERVKGQLFTTKECFFNIKTGLEDFFNREYSSGILEFNNYSLAVWRQKEMYYLFDPYPRTNDGMRSTTVGKACCWMLLNPEAMASVFTKNWDYLPATTPFHIHAFKVLKLKKREPKKQIVCTLSDEQLPGVKRKRGEILTNRAHGDGKEVFHDILPAETLNENPINPRIDEEQMGDIVSLVDSIQDDYLPPIPLRYKKPEPATEELKIVNLDSPTVSVTQVVPPWPAPRDKSREPPEPDPDPEPTPPPTPPTMPPPEGGEEEQEEESEEEEDEEAATKRREEKERKKAEEEEARRKAEELPPPLPPPPPSPQPEPEVPLAPIQIVEDEVQTFEPVVVDRRILLTEDARNRSKLRQTRRKLTPPLDEIPLEVTPSEELAKPSNFKDLPDSSQIIRGSSAINDADANDVLPFAAIMAIVTSYKYAINTWTGGLVNFVLDTAKKLHQNKEEKFQLAPVHIIPKITIGRQTYRADIDVVGQGATWQLENVISQKLFDKYDRGMITTPSYSCAVFKRNDLYYLFDGSPCNPMGVRDEKNKGKACLLRFKTLHDLVIRLLYNKDGLRDDQQFILSRILVRRLLAEPRFKLPEDYDYSTGQPQSKKSKPSIVSNTKESDKKSSIDTSEIKSETVIGYQQVDGLYRIEGTTGLKDRNTNSEVKVCHFVCLIAMLMATMHPIRTWDHFMVDMCLEKGLEIFDKATNLSVCEKRVIKNIILDGKLINVNIKKILVINENQEKRLEQYLKAVLGRLRYVIIRFPQCSMLICQTEGYYHLFDPYPPPAGEPVEPGIENEDDETVKGKQKKKPRSVATWTLYRTLEAINRRIKKVISGKAVDQPEFYTFELTSVKTAPKHSALNYRLSPLFKPDRNPNSPYLKRKKSRPIVDEKMYWLNIETIPWSRMNPTNDLGFERKTPKSVWNDWDIEFPGDLYSLWGTIHPLDQRFEKLHRGKQYLATCAVAIFLTQVCNFSAWTSSLLNGIVTAGDRYHAKTVAKVENNVNYEITMNDLDTKFDEMFPYSFTVKFENVIFGSVYNTYPDRFNLSKALQYFFENNKLGILISPTKNLAFGIVGDSYFMFDCQSYGTPIFSPGQGASYILKCESLNRLIYCLTVTLNIRRHGQQFHLYSLDVGVAEKAK</sequence>
<dbReference type="Gene3D" id="1.10.10.1450">
    <property type="match status" value="1"/>
</dbReference>
<feature type="compositionally biased region" description="Acidic residues" evidence="1">
    <location>
        <begin position="1249"/>
        <end position="1265"/>
    </location>
</feature>
<dbReference type="GO" id="GO:0003676">
    <property type="term" value="F:nucleic acid binding"/>
    <property type="evidence" value="ECO:0007669"/>
    <property type="project" value="InterPro"/>
</dbReference>
<dbReference type="Gene3D" id="3.90.70.120">
    <property type="match status" value="4"/>
</dbReference>
<dbReference type="PANTHER" id="PTHR40552">
    <property type="entry name" value="AT05186P-RELATED"/>
    <property type="match status" value="1"/>
</dbReference>
<dbReference type="Pfam" id="PF17906">
    <property type="entry name" value="HTH_48"/>
    <property type="match status" value="1"/>
</dbReference>
<feature type="compositionally biased region" description="Basic and acidic residues" evidence="1">
    <location>
        <begin position="1266"/>
        <end position="1290"/>
    </location>
</feature>
<feature type="compositionally biased region" description="Pro residues" evidence="1">
    <location>
        <begin position="1291"/>
        <end position="1308"/>
    </location>
</feature>
<dbReference type="InterPro" id="IPR041426">
    <property type="entry name" value="Mos1_HTH"/>
</dbReference>